<evidence type="ECO:0000313" key="1">
    <source>
        <dbReference type="EMBL" id="KAF7490637.1"/>
    </source>
</evidence>
<reference evidence="1" key="2">
    <citation type="submission" date="2020-01" db="EMBL/GenBank/DDBJ databases">
        <authorList>
            <person name="Korhonen P.K.K."/>
            <person name="Guangxu M.G."/>
            <person name="Wang T.W."/>
            <person name="Stroehlein A.J.S."/>
            <person name="Young N.D."/>
            <person name="Ang C.-S.A."/>
            <person name="Fernando D.W.F."/>
            <person name="Lu H.L."/>
            <person name="Taylor S.T."/>
            <person name="Ehtesham M.E.M."/>
            <person name="Najaraj S.H.N."/>
            <person name="Harsha G.H.G."/>
            <person name="Madugundu A.M."/>
            <person name="Renuse S.R."/>
            <person name="Holt D.H."/>
            <person name="Pandey A.P."/>
            <person name="Papenfuss A.P."/>
            <person name="Gasser R.B.G."/>
            <person name="Fischer K.F."/>
        </authorList>
    </citation>
    <scope>NUCLEOTIDE SEQUENCE</scope>
    <source>
        <strain evidence="1">SSS_KF_BRIS2020</strain>
    </source>
</reference>
<reference evidence="3" key="1">
    <citation type="journal article" date="2020" name="PLoS Negl. Trop. Dis.">
        <title>High-quality nuclear genome for Sarcoptes scabiei-A critical resource for a neglected parasite.</title>
        <authorList>
            <person name="Korhonen P.K."/>
            <person name="Gasser R.B."/>
            <person name="Ma G."/>
            <person name="Wang T."/>
            <person name="Stroehlein A.J."/>
            <person name="Young N.D."/>
            <person name="Ang C.S."/>
            <person name="Fernando D.D."/>
            <person name="Lu H.C."/>
            <person name="Taylor S."/>
            <person name="Reynolds S.L."/>
            <person name="Mofiz E."/>
            <person name="Najaraj S.H."/>
            <person name="Gowda H."/>
            <person name="Madugundu A."/>
            <person name="Renuse S."/>
            <person name="Holt D."/>
            <person name="Pandey A."/>
            <person name="Papenfuss A.T."/>
            <person name="Fischer K."/>
        </authorList>
    </citation>
    <scope>NUCLEOTIDE SEQUENCE [LARGE SCALE GENOMIC DNA]</scope>
</reference>
<dbReference type="AlphaFoldDB" id="A0A834R580"/>
<dbReference type="PANTHER" id="PTHR15922">
    <property type="entry name" value="NEUROBLASTOMA-AMPLIFIED SEQUENCE"/>
    <property type="match status" value="1"/>
</dbReference>
<name>A0A834R580_SARSC</name>
<dbReference type="GO" id="GO:0000149">
    <property type="term" value="F:SNARE binding"/>
    <property type="evidence" value="ECO:0007669"/>
    <property type="project" value="TreeGrafter"/>
</dbReference>
<evidence type="ECO:0000313" key="2">
    <source>
        <dbReference type="EnsemblMetazoa" id="KAF7490637.1"/>
    </source>
</evidence>
<dbReference type="PANTHER" id="PTHR15922:SF2">
    <property type="entry name" value="NBAS SUBUNIT OF NRZ TETHERING COMPLEX"/>
    <property type="match status" value="1"/>
</dbReference>
<dbReference type="Proteomes" id="UP000070412">
    <property type="component" value="Unassembled WGS sequence"/>
</dbReference>
<reference evidence="2" key="3">
    <citation type="submission" date="2022-06" db="UniProtKB">
        <authorList>
            <consortium name="EnsemblMetazoa"/>
        </authorList>
    </citation>
    <scope>IDENTIFICATION</scope>
</reference>
<organism evidence="1">
    <name type="scientific">Sarcoptes scabiei</name>
    <name type="common">Itch mite</name>
    <name type="synonym">Acarus scabiei</name>
    <dbReference type="NCBI Taxonomy" id="52283"/>
    <lineage>
        <taxon>Eukaryota</taxon>
        <taxon>Metazoa</taxon>
        <taxon>Ecdysozoa</taxon>
        <taxon>Arthropoda</taxon>
        <taxon>Chelicerata</taxon>
        <taxon>Arachnida</taxon>
        <taxon>Acari</taxon>
        <taxon>Acariformes</taxon>
        <taxon>Sarcoptiformes</taxon>
        <taxon>Astigmata</taxon>
        <taxon>Psoroptidia</taxon>
        <taxon>Sarcoptoidea</taxon>
        <taxon>Sarcoptidae</taxon>
        <taxon>Sarcoptinae</taxon>
        <taxon>Sarcoptes</taxon>
    </lineage>
</organism>
<evidence type="ECO:0000313" key="3">
    <source>
        <dbReference type="Proteomes" id="UP000070412"/>
    </source>
</evidence>
<sequence>MDLNVIKERIILWMNHLYFLIIFNLFRAKLFIQNVLPSGFRSQRVKNQFGPKEIIDGMMNNLVNEDHFLINANETFEQAYQRLIADCDYYSALKVAKKFDLDTDLIYKSIWQNNLDISIDLINECLSKITDQYFLLNQCVNRVPGDLKVSRFLLDYGLDVVKNLSSSLAYRNKLIENENHQNDKFESVENELRDSKLITASDAKKFMQQLRHHIDRLNLFERILNCTHSKENRFDPNQYRLFREKSIFQIAIEFAQKADVSALNVLFESKKNILSRFHLIIVSNLPETLSPLKYKHLIEKIFVSIGSDYEKLEDIYEWLDHKKYEEEFFSSNNHLCRFEICSPENIENLLTDWFDFRAREILQNTWIVDHSLDLLTIGIEHRLPLLDLFADFDLYSFLIYYQTKTRIEFDRFEKLEIREKSNLLLKEKEDIRLIVQFFQEFFEKLQNYIELKRLNVTRKELLRSFFEALTEIDFELCLKIFQTYTIVDRSPEELENLRILNDPNYLIELALHCLNCHNDPEQISIAFNLIECLPDRDQTQSLMKTRENQNDREKSEKVAEFEQLNKEIDEMEYLLSIIEALNEYNNRLTIKLLNEITFKSKHQKIVFIERIVHNFCKNVFNEFNEYDEISDDDSDDEDKESLHDEWKIFFLNLKDLKKKFMTDITDEELVKIIVKCLLLSSRKRLIELAFNHIDFQSNDCLKRLNCFEGTAILKQAAKDYIKFTSSLNDASLRFARICLELVKKFNPNDMETNQDLDFLEALQIMKNEFLLEILPIKITNMSDQSLLDLILSSSINAHTKKEKILTVCNLLRMFQHIKSELDRESSILVIIGSKSIDRNDYKTAIEICEEILDRDLHQGWKLCYQICLLPKIDSLITSDEHLHLISFVLTHCPTNDIAMHYNLLRLIRKIKKIHYDLQREQKIYINFHQSRPISKKTVDG</sequence>
<accession>A0A834R580</accession>
<dbReference type="GO" id="GO:0006890">
    <property type="term" value="P:retrograde vesicle-mediated transport, Golgi to endoplasmic reticulum"/>
    <property type="evidence" value="ECO:0007669"/>
    <property type="project" value="TreeGrafter"/>
</dbReference>
<protein>
    <submittedName>
        <fullName evidence="1">Neuroblastoma-amplified sequence</fullName>
    </submittedName>
</protein>
<dbReference type="OrthoDB" id="19988at2759"/>
<gene>
    <name evidence="1" type="ORF">SSS_6841</name>
</gene>
<proteinExistence type="predicted"/>
<dbReference type="EMBL" id="WVUK01000062">
    <property type="protein sequence ID" value="KAF7490637.1"/>
    <property type="molecule type" value="Genomic_DNA"/>
</dbReference>
<dbReference type="EnsemblMetazoa" id="SSS_6841s_mrna">
    <property type="protein sequence ID" value="KAF7490637.1"/>
    <property type="gene ID" value="SSS_6841"/>
</dbReference>
<keyword evidence="3" id="KW-1185">Reference proteome</keyword>
<dbReference type="GO" id="GO:0070939">
    <property type="term" value="C:Dsl1/NZR complex"/>
    <property type="evidence" value="ECO:0007669"/>
    <property type="project" value="TreeGrafter"/>
</dbReference>